<feature type="transmembrane region" description="Helical" evidence="2">
    <location>
        <begin position="98"/>
        <end position="119"/>
    </location>
</feature>
<accession>A0ABW2C474</accession>
<evidence type="ECO:0000256" key="3">
    <source>
        <dbReference type="SAM" id="SignalP"/>
    </source>
</evidence>
<evidence type="ECO:0000256" key="1">
    <source>
        <dbReference type="SAM" id="MobiDB-lite"/>
    </source>
</evidence>
<organism evidence="4 5">
    <name type="scientific">Haloechinothrix salitolerans</name>
    <dbReference type="NCBI Taxonomy" id="926830"/>
    <lineage>
        <taxon>Bacteria</taxon>
        <taxon>Bacillati</taxon>
        <taxon>Actinomycetota</taxon>
        <taxon>Actinomycetes</taxon>
        <taxon>Pseudonocardiales</taxon>
        <taxon>Pseudonocardiaceae</taxon>
        <taxon>Haloechinothrix</taxon>
    </lineage>
</organism>
<keyword evidence="5" id="KW-1185">Reference proteome</keyword>
<dbReference type="Proteomes" id="UP001596337">
    <property type="component" value="Unassembled WGS sequence"/>
</dbReference>
<feature type="region of interest" description="Disordered" evidence="1">
    <location>
        <begin position="1"/>
        <end position="21"/>
    </location>
</feature>
<comment type="caution">
    <text evidence="4">The sequence shown here is derived from an EMBL/GenBank/DDBJ whole genome shotgun (WGS) entry which is preliminary data.</text>
</comment>
<sequence>MRLNRARRVRPPHQPGRSRRRPWTRSLALAVVAALLLSVLSADAAYAQAQSVKEVLTNIRNWLAGLLALLATVFVMIGGTRYMLAGGDPSEAEKGKSALKAAAFGYMLAALASVVVSVLKRFVGL</sequence>
<keyword evidence="2" id="KW-0472">Membrane</keyword>
<gene>
    <name evidence="4" type="ORF">ACFQGD_23635</name>
</gene>
<feature type="chain" id="PRO_5047501334" evidence="3">
    <location>
        <begin position="45"/>
        <end position="125"/>
    </location>
</feature>
<evidence type="ECO:0000313" key="5">
    <source>
        <dbReference type="Proteomes" id="UP001596337"/>
    </source>
</evidence>
<reference evidence="5" key="1">
    <citation type="journal article" date="2019" name="Int. J. Syst. Evol. Microbiol.">
        <title>The Global Catalogue of Microorganisms (GCM) 10K type strain sequencing project: providing services to taxonomists for standard genome sequencing and annotation.</title>
        <authorList>
            <consortium name="The Broad Institute Genomics Platform"/>
            <consortium name="The Broad Institute Genome Sequencing Center for Infectious Disease"/>
            <person name="Wu L."/>
            <person name="Ma J."/>
        </authorList>
    </citation>
    <scope>NUCLEOTIDE SEQUENCE [LARGE SCALE GENOMIC DNA]</scope>
    <source>
        <strain evidence="5">KCTC 32255</strain>
    </source>
</reference>
<dbReference type="EMBL" id="JBHSXX010000001">
    <property type="protein sequence ID" value="MFC6870136.1"/>
    <property type="molecule type" value="Genomic_DNA"/>
</dbReference>
<dbReference type="Pfam" id="PF18895">
    <property type="entry name" value="T4SS_pilin"/>
    <property type="match status" value="1"/>
</dbReference>
<keyword evidence="2" id="KW-1133">Transmembrane helix</keyword>
<evidence type="ECO:0000256" key="2">
    <source>
        <dbReference type="SAM" id="Phobius"/>
    </source>
</evidence>
<dbReference type="InterPro" id="IPR043993">
    <property type="entry name" value="T4SS_pilin"/>
</dbReference>
<dbReference type="RefSeq" id="WP_345394373.1">
    <property type="nucleotide sequence ID" value="NZ_BAABLA010000021.1"/>
</dbReference>
<proteinExistence type="predicted"/>
<evidence type="ECO:0000313" key="4">
    <source>
        <dbReference type="EMBL" id="MFC6870136.1"/>
    </source>
</evidence>
<protein>
    <submittedName>
        <fullName evidence="4">Pilin</fullName>
    </submittedName>
</protein>
<keyword evidence="2" id="KW-0812">Transmembrane</keyword>
<feature type="signal peptide" evidence="3">
    <location>
        <begin position="1"/>
        <end position="44"/>
    </location>
</feature>
<keyword evidence="3" id="KW-0732">Signal</keyword>
<feature type="transmembrane region" description="Helical" evidence="2">
    <location>
        <begin position="59"/>
        <end position="77"/>
    </location>
</feature>
<name>A0ABW2C474_9PSEU</name>